<feature type="non-terminal residue" evidence="1">
    <location>
        <position position="57"/>
    </location>
</feature>
<comment type="caution">
    <text evidence="1">The sequence shown here is derived from an EMBL/GenBank/DDBJ whole genome shotgun (WGS) entry which is preliminary data.</text>
</comment>
<evidence type="ECO:0000313" key="1">
    <source>
        <dbReference type="EMBL" id="CAG8704020.1"/>
    </source>
</evidence>
<dbReference type="EMBL" id="CAJVPL010019054">
    <property type="protein sequence ID" value="CAG8704020.1"/>
    <property type="molecule type" value="Genomic_DNA"/>
</dbReference>
<dbReference type="Proteomes" id="UP000789831">
    <property type="component" value="Unassembled WGS sequence"/>
</dbReference>
<sequence length="57" mass="6404">KETPNHRATLPIEGNTQLPRNSFKRNAQLTSSTYKSQYTTPSTTKAKTIFSALLINH</sequence>
<organism evidence="1 2">
    <name type="scientific">Ambispora gerdemannii</name>
    <dbReference type="NCBI Taxonomy" id="144530"/>
    <lineage>
        <taxon>Eukaryota</taxon>
        <taxon>Fungi</taxon>
        <taxon>Fungi incertae sedis</taxon>
        <taxon>Mucoromycota</taxon>
        <taxon>Glomeromycotina</taxon>
        <taxon>Glomeromycetes</taxon>
        <taxon>Archaeosporales</taxon>
        <taxon>Ambisporaceae</taxon>
        <taxon>Ambispora</taxon>
    </lineage>
</organism>
<keyword evidence="2" id="KW-1185">Reference proteome</keyword>
<feature type="non-terminal residue" evidence="1">
    <location>
        <position position="1"/>
    </location>
</feature>
<evidence type="ECO:0000313" key="2">
    <source>
        <dbReference type="Proteomes" id="UP000789831"/>
    </source>
</evidence>
<name>A0A9N9HSY7_9GLOM</name>
<proteinExistence type="predicted"/>
<gene>
    <name evidence="1" type="ORF">AGERDE_LOCUS13651</name>
</gene>
<dbReference type="AlphaFoldDB" id="A0A9N9HSY7"/>
<accession>A0A9N9HSY7</accession>
<protein>
    <submittedName>
        <fullName evidence="1">11821_t:CDS:1</fullName>
    </submittedName>
</protein>
<reference evidence="1" key="1">
    <citation type="submission" date="2021-06" db="EMBL/GenBank/DDBJ databases">
        <authorList>
            <person name="Kallberg Y."/>
            <person name="Tangrot J."/>
            <person name="Rosling A."/>
        </authorList>
    </citation>
    <scope>NUCLEOTIDE SEQUENCE</scope>
    <source>
        <strain evidence="1">MT106</strain>
    </source>
</reference>